<feature type="compositionally biased region" description="Low complexity" evidence="1">
    <location>
        <begin position="225"/>
        <end position="238"/>
    </location>
</feature>
<feature type="compositionally biased region" description="Basic residues" evidence="1">
    <location>
        <begin position="1"/>
        <end position="17"/>
    </location>
</feature>
<accession>A0A8J4GF37</accession>
<reference evidence="2" key="1">
    <citation type="journal article" date="2021" name="Proc. Natl. Acad. Sci. U.S.A.">
        <title>Three genomes in the algal genus Volvox reveal the fate of a haploid sex-determining region after a transition to homothallism.</title>
        <authorList>
            <person name="Yamamoto K."/>
            <person name="Hamaji T."/>
            <person name="Kawai-Toyooka H."/>
            <person name="Matsuzaki R."/>
            <person name="Takahashi F."/>
            <person name="Nishimura Y."/>
            <person name="Kawachi M."/>
            <person name="Noguchi H."/>
            <person name="Minakuchi Y."/>
            <person name="Umen J.G."/>
            <person name="Toyoda A."/>
            <person name="Nozaki H."/>
        </authorList>
    </citation>
    <scope>NUCLEOTIDE SEQUENCE</scope>
    <source>
        <strain evidence="2">NIES-3785</strain>
    </source>
</reference>
<proteinExistence type="predicted"/>
<evidence type="ECO:0000313" key="2">
    <source>
        <dbReference type="EMBL" id="GIM05988.1"/>
    </source>
</evidence>
<dbReference type="AlphaFoldDB" id="A0A8J4GF37"/>
<evidence type="ECO:0000256" key="1">
    <source>
        <dbReference type="SAM" id="MobiDB-lite"/>
    </source>
</evidence>
<comment type="caution">
    <text evidence="2">The sequence shown here is derived from an EMBL/GenBank/DDBJ whole genome shotgun (WGS) entry which is preliminary data.</text>
</comment>
<gene>
    <name evidence="2" type="ORF">Vretimale_10395</name>
</gene>
<feature type="compositionally biased region" description="Low complexity" evidence="1">
    <location>
        <begin position="25"/>
        <end position="39"/>
    </location>
</feature>
<feature type="region of interest" description="Disordered" evidence="1">
    <location>
        <begin position="1"/>
        <end position="56"/>
    </location>
</feature>
<dbReference type="Proteomes" id="UP000722791">
    <property type="component" value="Unassembled WGS sequence"/>
</dbReference>
<name>A0A8J4GF37_9CHLO</name>
<feature type="compositionally biased region" description="Basic and acidic residues" evidence="1">
    <location>
        <begin position="206"/>
        <end position="224"/>
    </location>
</feature>
<sequence>MARKKNSQCRKSVKKRAGGAGKNGDAGAAANGNTGITTGRPSGTSKKGGGNPSDAGPIPNLFWGAVSMDELRASPRFVGLPECTQPQTPLPCPAAARYLRQDSPEWRQLHTGILTTGILKEALGLREPMAARVVGGRKESCHSPLLAAFQHLQQPPLLPPPLRDTKQEATWRRRAVRGLLRFALQRQKLLEQQQVQHRCQQQVQRHGQEQRGLERQSHGQEGQEQRQQQQQQQEGHQGQDLDAAVDADAEPESESGAEGQWADHHAQLFLFFLTFQWLLETVFSIRWRGRDR</sequence>
<protein>
    <submittedName>
        <fullName evidence="2">Uncharacterized protein</fullName>
    </submittedName>
</protein>
<feature type="region of interest" description="Disordered" evidence="1">
    <location>
        <begin position="201"/>
        <end position="259"/>
    </location>
</feature>
<dbReference type="EMBL" id="BNCQ01000020">
    <property type="protein sequence ID" value="GIM05988.1"/>
    <property type="molecule type" value="Genomic_DNA"/>
</dbReference>
<feature type="compositionally biased region" description="Acidic residues" evidence="1">
    <location>
        <begin position="243"/>
        <end position="255"/>
    </location>
</feature>
<evidence type="ECO:0000313" key="3">
    <source>
        <dbReference type="Proteomes" id="UP000722791"/>
    </source>
</evidence>
<organism evidence="2 3">
    <name type="scientific">Volvox reticuliferus</name>
    <dbReference type="NCBI Taxonomy" id="1737510"/>
    <lineage>
        <taxon>Eukaryota</taxon>
        <taxon>Viridiplantae</taxon>
        <taxon>Chlorophyta</taxon>
        <taxon>core chlorophytes</taxon>
        <taxon>Chlorophyceae</taxon>
        <taxon>CS clade</taxon>
        <taxon>Chlamydomonadales</taxon>
        <taxon>Volvocaceae</taxon>
        <taxon>Volvox</taxon>
    </lineage>
</organism>